<evidence type="ECO:0000256" key="3">
    <source>
        <dbReference type="ARBA" id="ARBA00023163"/>
    </source>
</evidence>
<dbReference type="PROSITE" id="PS00041">
    <property type="entry name" value="HTH_ARAC_FAMILY_1"/>
    <property type="match status" value="1"/>
</dbReference>
<dbReference type="SMART" id="SM00342">
    <property type="entry name" value="HTH_ARAC"/>
    <property type="match status" value="1"/>
</dbReference>
<keyword evidence="2 5" id="KW-0238">DNA-binding</keyword>
<dbReference type="RefSeq" id="WP_091283051.1">
    <property type="nucleotide sequence ID" value="NZ_FAOZ01000024.1"/>
</dbReference>
<keyword evidence="1" id="KW-0805">Transcription regulation</keyword>
<dbReference type="GO" id="GO:0043565">
    <property type="term" value="F:sequence-specific DNA binding"/>
    <property type="evidence" value="ECO:0007669"/>
    <property type="project" value="InterPro"/>
</dbReference>
<dbReference type="InterPro" id="IPR009057">
    <property type="entry name" value="Homeodomain-like_sf"/>
</dbReference>
<sequence>MDVLSDLIDTARVRGAVLGSVRARHPWGLDLAAEEDAAFHAVAAGSCWLRVPGTEPVQLMPGDVVLLTRGGRHAISSTPSAATTPYDSAAARREAAATGELVLGGDGPTTRFLCASYSYDRALHHPLLAGLPQVLHLPAAEAPLSTGVAASLRLMDTEIGSRDPGARAVVARMIDILFVQVLRGWLASDGGHTEPAIGWGAALRDRHIGAALALLHEEPARAWTAAELADAVHISRATLNRRFAELVGEAPMAYLTRWRMELAARQLRDGETSVAAAAHAVGYRSEFAFSRAFTRHHGTAPSRYRRTFAEVG</sequence>
<evidence type="ECO:0000256" key="2">
    <source>
        <dbReference type="ARBA" id="ARBA00023125"/>
    </source>
</evidence>
<dbReference type="InterPro" id="IPR018060">
    <property type="entry name" value="HTH_AraC"/>
</dbReference>
<dbReference type="PROSITE" id="PS01124">
    <property type="entry name" value="HTH_ARAC_FAMILY_2"/>
    <property type="match status" value="1"/>
</dbReference>
<organism evidence="5 6">
    <name type="scientific">Parafrankia irregularis</name>
    <dbReference type="NCBI Taxonomy" id="795642"/>
    <lineage>
        <taxon>Bacteria</taxon>
        <taxon>Bacillati</taxon>
        <taxon>Actinomycetota</taxon>
        <taxon>Actinomycetes</taxon>
        <taxon>Frankiales</taxon>
        <taxon>Frankiaceae</taxon>
        <taxon>Parafrankia</taxon>
    </lineage>
</organism>
<proteinExistence type="predicted"/>
<keyword evidence="3" id="KW-0804">Transcription</keyword>
<dbReference type="Pfam" id="PF12833">
    <property type="entry name" value="HTH_18"/>
    <property type="match status" value="1"/>
</dbReference>
<name>A0A0S4QUV0_9ACTN</name>
<accession>A0A0S4QUV0</accession>
<dbReference type="SUPFAM" id="SSF46689">
    <property type="entry name" value="Homeodomain-like"/>
    <property type="match status" value="2"/>
</dbReference>
<evidence type="ECO:0000313" key="5">
    <source>
        <dbReference type="EMBL" id="CUU59092.1"/>
    </source>
</evidence>
<dbReference type="Gene3D" id="1.10.10.60">
    <property type="entry name" value="Homeodomain-like"/>
    <property type="match status" value="2"/>
</dbReference>
<evidence type="ECO:0000259" key="4">
    <source>
        <dbReference type="PROSITE" id="PS01124"/>
    </source>
</evidence>
<dbReference type="InterPro" id="IPR050204">
    <property type="entry name" value="AraC_XylS_family_regulators"/>
</dbReference>
<reference evidence="6" key="1">
    <citation type="submission" date="2015-11" db="EMBL/GenBank/DDBJ databases">
        <authorList>
            <person name="Varghese N."/>
        </authorList>
    </citation>
    <scope>NUCLEOTIDE SEQUENCE [LARGE SCALE GENOMIC DNA]</scope>
    <source>
        <strain evidence="6">DSM 45899</strain>
    </source>
</reference>
<evidence type="ECO:0000256" key="1">
    <source>
        <dbReference type="ARBA" id="ARBA00023015"/>
    </source>
</evidence>
<dbReference type="InterPro" id="IPR018062">
    <property type="entry name" value="HTH_AraC-typ_CS"/>
</dbReference>
<dbReference type="Proteomes" id="UP000198802">
    <property type="component" value="Unassembled WGS sequence"/>
</dbReference>
<evidence type="ECO:0000313" key="6">
    <source>
        <dbReference type="Proteomes" id="UP000198802"/>
    </source>
</evidence>
<dbReference type="EMBL" id="FAOZ01000024">
    <property type="protein sequence ID" value="CUU59092.1"/>
    <property type="molecule type" value="Genomic_DNA"/>
</dbReference>
<dbReference type="PANTHER" id="PTHR46796">
    <property type="entry name" value="HTH-TYPE TRANSCRIPTIONAL ACTIVATOR RHAS-RELATED"/>
    <property type="match status" value="1"/>
</dbReference>
<protein>
    <submittedName>
        <fullName evidence="5">AraC-type DNA-binding protein</fullName>
    </submittedName>
</protein>
<dbReference type="PANTHER" id="PTHR46796:SF7">
    <property type="entry name" value="ARAC FAMILY TRANSCRIPTIONAL REGULATOR"/>
    <property type="match status" value="1"/>
</dbReference>
<keyword evidence="6" id="KW-1185">Reference proteome</keyword>
<dbReference type="InterPro" id="IPR032783">
    <property type="entry name" value="AraC_lig"/>
</dbReference>
<gene>
    <name evidence="5" type="ORF">Ga0074812_124117</name>
</gene>
<dbReference type="Pfam" id="PF12852">
    <property type="entry name" value="Cupin_6"/>
    <property type="match status" value="1"/>
</dbReference>
<dbReference type="GO" id="GO:0003700">
    <property type="term" value="F:DNA-binding transcription factor activity"/>
    <property type="evidence" value="ECO:0007669"/>
    <property type="project" value="InterPro"/>
</dbReference>
<dbReference type="AlphaFoldDB" id="A0A0S4QUV0"/>
<feature type="domain" description="HTH araC/xylS-type" evidence="4">
    <location>
        <begin position="209"/>
        <end position="307"/>
    </location>
</feature>